<evidence type="ECO:0000256" key="1">
    <source>
        <dbReference type="SAM" id="MobiDB-lite"/>
    </source>
</evidence>
<accession>J5S0Z1</accession>
<comment type="caution">
    <text evidence="2">The sequence shown here is derived from an EMBL/GenBank/DDBJ whole genome shotgun (WGS) entry which is preliminary data.</text>
</comment>
<dbReference type="Proteomes" id="UP000002753">
    <property type="component" value="Unassembled WGS sequence"/>
</dbReference>
<gene>
    <name evidence="2" type="primary">YGR149W</name>
    <name evidence="2" type="ORF">SKUD_169005</name>
</gene>
<dbReference type="EMBL" id="AACI03000804">
    <property type="protein sequence ID" value="EJT43431.1"/>
    <property type="molecule type" value="Genomic_DNA"/>
</dbReference>
<organism evidence="2 3">
    <name type="scientific">Saccharomyces kudriavzevii (strain ATCC MYA-4449 / AS 2.2408 / CBS 8840 / NBRC 1802 / NCYC 2889)</name>
    <name type="common">Yeast</name>
    <dbReference type="NCBI Taxonomy" id="226230"/>
    <lineage>
        <taxon>Eukaryota</taxon>
        <taxon>Fungi</taxon>
        <taxon>Dikarya</taxon>
        <taxon>Ascomycota</taxon>
        <taxon>Saccharomycotina</taxon>
        <taxon>Saccharomycetes</taxon>
        <taxon>Saccharomycetales</taxon>
        <taxon>Saccharomycetaceae</taxon>
        <taxon>Saccharomyces</taxon>
    </lineage>
</organism>
<evidence type="ECO:0000313" key="2">
    <source>
        <dbReference type="EMBL" id="EJT43431.1"/>
    </source>
</evidence>
<sequence>MYKLDNNEIEDETNNSVSLTSLLEFLDPIASKVVSKYYHGSNLSKAEQKLRNFEGFRRRKPHHDHDSHHPHHLNRSRSILQLEDFKLRALQRIKNLDKPLDSIFFKNSSRLEKAFYPFTLFTSFHWGPDG</sequence>
<evidence type="ECO:0000313" key="3">
    <source>
        <dbReference type="Proteomes" id="UP000002753"/>
    </source>
</evidence>
<keyword evidence="3" id="KW-1185">Reference proteome</keyword>
<dbReference type="AlphaFoldDB" id="J5S0Z1"/>
<name>J5S0Z1_SACK1</name>
<reference evidence="3" key="2">
    <citation type="journal article" date="2011" name="G3 (Bethesda)">
        <title>The awesome power of yeast evolutionary genetics: New genome sequences and strain resources for the Saccharomyces sensu stricto genus.</title>
        <authorList>
            <person name="Scannell D.R."/>
            <person name="Zill O.A."/>
            <person name="Rokas A."/>
            <person name="Payen C."/>
            <person name="Dunham M.J."/>
            <person name="Eisen M.B."/>
            <person name="Rine J."/>
            <person name="Johnston M."/>
            <person name="Hittinger C.T."/>
        </authorList>
    </citation>
    <scope>GENOME REANNOTATION</scope>
    <source>
        <strain evidence="3">ATCC MYA-4449 / AS 2.2408 / CBS 8840 / NBRC 1802 / NCYC 2889</strain>
    </source>
</reference>
<feature type="region of interest" description="Disordered" evidence="1">
    <location>
        <begin position="54"/>
        <end position="74"/>
    </location>
</feature>
<dbReference type="HOGENOM" id="CLU_1939353_0_0_1"/>
<proteinExistence type="predicted"/>
<protein>
    <submittedName>
        <fullName evidence="2">YGR149W-like protein</fullName>
    </submittedName>
</protein>
<reference evidence="2 3" key="1">
    <citation type="journal article" date="2003" name="Science">
        <title>Finding functional features in Saccharomyces genomes by phylogenetic footprinting.</title>
        <authorList>
            <person name="Cliften P.F."/>
            <person name="Sudarsanam P."/>
            <person name="Desikan A."/>
            <person name="Fulton L."/>
            <person name="Fulton B."/>
            <person name="Majors J."/>
            <person name="Waterston R."/>
            <person name="Cohen B.A."/>
            <person name="Johnston M."/>
        </authorList>
    </citation>
    <scope>NUCLEOTIDE SEQUENCE [LARGE SCALE GENOMIC DNA]</scope>
    <source>
        <strain evidence="3">ATCC MYA-4449 / AS 2.2408 / CBS 8840 / NBRC 1802 / NCYC 2889</strain>
    </source>
</reference>
<feature type="compositionally biased region" description="Basic residues" evidence="1">
    <location>
        <begin position="57"/>
        <end position="74"/>
    </location>
</feature>